<sequence length="85" mass="8683">MSTPVLAAPSKSLLHTWVKPAGGAGIAAFAVVPGATAPAVSRLTTAAVLVNLGSRGDACIDMVLSHHPDGPSRRGRQLGREFPSR</sequence>
<accession>A0ABP5V847</accession>
<evidence type="ECO:0000313" key="2">
    <source>
        <dbReference type="EMBL" id="GAA2396049.1"/>
    </source>
</evidence>
<feature type="region of interest" description="Disordered" evidence="1">
    <location>
        <begin position="65"/>
        <end position="85"/>
    </location>
</feature>
<dbReference type="EMBL" id="BAAARV010000144">
    <property type="protein sequence ID" value="GAA2396049.1"/>
    <property type="molecule type" value="Genomic_DNA"/>
</dbReference>
<keyword evidence="3" id="KW-1185">Reference proteome</keyword>
<reference evidence="3" key="1">
    <citation type="journal article" date="2019" name="Int. J. Syst. Evol. Microbiol.">
        <title>The Global Catalogue of Microorganisms (GCM) 10K type strain sequencing project: providing services to taxonomists for standard genome sequencing and annotation.</title>
        <authorList>
            <consortium name="The Broad Institute Genomics Platform"/>
            <consortium name="The Broad Institute Genome Sequencing Center for Infectious Disease"/>
            <person name="Wu L."/>
            <person name="Ma J."/>
        </authorList>
    </citation>
    <scope>NUCLEOTIDE SEQUENCE [LARGE SCALE GENOMIC DNA]</scope>
    <source>
        <strain evidence="3">JCM 3272</strain>
    </source>
</reference>
<organism evidence="2 3">
    <name type="scientific">Dactylosporangium salmoneum</name>
    <dbReference type="NCBI Taxonomy" id="53361"/>
    <lineage>
        <taxon>Bacteria</taxon>
        <taxon>Bacillati</taxon>
        <taxon>Actinomycetota</taxon>
        <taxon>Actinomycetes</taxon>
        <taxon>Micromonosporales</taxon>
        <taxon>Micromonosporaceae</taxon>
        <taxon>Dactylosporangium</taxon>
    </lineage>
</organism>
<evidence type="ECO:0000256" key="1">
    <source>
        <dbReference type="SAM" id="MobiDB-lite"/>
    </source>
</evidence>
<evidence type="ECO:0000313" key="3">
    <source>
        <dbReference type="Proteomes" id="UP001501444"/>
    </source>
</evidence>
<gene>
    <name evidence="2" type="ORF">GCM10010170_111510</name>
</gene>
<proteinExistence type="predicted"/>
<name>A0ABP5V847_9ACTN</name>
<dbReference type="Proteomes" id="UP001501444">
    <property type="component" value="Unassembled WGS sequence"/>
</dbReference>
<comment type="caution">
    <text evidence="2">The sequence shown here is derived from an EMBL/GenBank/DDBJ whole genome shotgun (WGS) entry which is preliminary data.</text>
</comment>
<protein>
    <submittedName>
        <fullName evidence="2">Uncharacterized protein</fullName>
    </submittedName>
</protein>